<dbReference type="InterPro" id="IPR007016">
    <property type="entry name" value="O-antigen_ligase-rel_domated"/>
</dbReference>
<feature type="transmembrane region" description="Helical" evidence="5">
    <location>
        <begin position="369"/>
        <end position="387"/>
    </location>
</feature>
<evidence type="ECO:0000256" key="5">
    <source>
        <dbReference type="SAM" id="Phobius"/>
    </source>
</evidence>
<reference evidence="7" key="1">
    <citation type="submission" date="2022-08" db="EMBL/GenBank/DDBJ databases">
        <title>Alicyclobacillus dauci DSM2870, complete genome.</title>
        <authorList>
            <person name="Wang Q."/>
            <person name="Cai R."/>
            <person name="Wang Z."/>
        </authorList>
    </citation>
    <scope>NUCLEOTIDE SEQUENCE</scope>
    <source>
        <strain evidence="7">DSM 28700</strain>
    </source>
</reference>
<evidence type="ECO:0000256" key="2">
    <source>
        <dbReference type="ARBA" id="ARBA00022692"/>
    </source>
</evidence>
<evidence type="ECO:0000256" key="1">
    <source>
        <dbReference type="ARBA" id="ARBA00004141"/>
    </source>
</evidence>
<feature type="transmembrane region" description="Helical" evidence="5">
    <location>
        <begin position="250"/>
        <end position="267"/>
    </location>
</feature>
<proteinExistence type="predicted"/>
<keyword evidence="8" id="KW-1185">Reference proteome</keyword>
<feature type="transmembrane region" description="Helical" evidence="5">
    <location>
        <begin position="108"/>
        <end position="127"/>
    </location>
</feature>
<feature type="transmembrane region" description="Helical" evidence="5">
    <location>
        <begin position="26"/>
        <end position="46"/>
    </location>
</feature>
<dbReference type="EMBL" id="CP104064">
    <property type="protein sequence ID" value="WAH35447.1"/>
    <property type="molecule type" value="Genomic_DNA"/>
</dbReference>
<feature type="domain" description="O-antigen ligase-related" evidence="6">
    <location>
        <begin position="216"/>
        <end position="345"/>
    </location>
</feature>
<feature type="transmembrane region" description="Helical" evidence="5">
    <location>
        <begin position="134"/>
        <end position="155"/>
    </location>
</feature>
<dbReference type="Pfam" id="PF04932">
    <property type="entry name" value="Wzy_C"/>
    <property type="match status" value="1"/>
</dbReference>
<dbReference type="InterPro" id="IPR051533">
    <property type="entry name" value="WaaL-like"/>
</dbReference>
<feature type="transmembrane region" description="Helical" evidence="5">
    <location>
        <begin position="230"/>
        <end position="245"/>
    </location>
</feature>
<evidence type="ECO:0000313" key="7">
    <source>
        <dbReference type="EMBL" id="WAH35447.1"/>
    </source>
</evidence>
<feature type="transmembrane region" description="Helical" evidence="5">
    <location>
        <begin position="83"/>
        <end position="102"/>
    </location>
</feature>
<dbReference type="Proteomes" id="UP001164803">
    <property type="component" value="Chromosome"/>
</dbReference>
<feature type="transmembrane region" description="Helical" evidence="5">
    <location>
        <begin position="393"/>
        <end position="411"/>
    </location>
</feature>
<evidence type="ECO:0000256" key="4">
    <source>
        <dbReference type="ARBA" id="ARBA00023136"/>
    </source>
</evidence>
<feature type="transmembrane region" description="Helical" evidence="5">
    <location>
        <begin position="52"/>
        <end position="71"/>
    </location>
</feature>
<sequence length="424" mass="47261">MQDQVNLEASEGNGGPKLFGERIAKWCIYALIAFPIIDYALRLSPISPLGSIWDKVVLILLAIIALNRYIRGHRPAGFAWSKFAGWYILYAFALVLVGLGHPSTAFNGFRMDIYYILFGLLMPFVIEPKDVPKFLYALGGVAILIGVHGVIQYALKPQIPSGWVDVTENVRTRVFSVLKSPNELGAFMEVMVPVIFGLFMFERNRLRKWVYGIGGLCCLLTLLFTYTRGAWMGLGLAVLVVAVIFERRLLIVIAVVAVIGFFLPPIHHRIMDLFSPVYMIKSTQGGRIVRWMTAFDQMSSNPLFGVGVGRYGGAIASQAGYSIYSDNYYAKILGESGLLGLVLFISMHVSILREMIRTVVKRASGRQRFLALGGLTGIMAMLIHNFVENVFEYSPSMVIYIMTVSLFLLWGRSLQPDDGGKQDE</sequence>
<evidence type="ECO:0000259" key="6">
    <source>
        <dbReference type="Pfam" id="PF04932"/>
    </source>
</evidence>
<feature type="transmembrane region" description="Helical" evidence="5">
    <location>
        <begin position="328"/>
        <end position="349"/>
    </location>
</feature>
<keyword evidence="7" id="KW-0436">Ligase</keyword>
<comment type="subcellular location">
    <subcellularLocation>
        <location evidence="1">Membrane</location>
        <topology evidence="1">Multi-pass membrane protein</topology>
    </subcellularLocation>
</comment>
<protein>
    <submittedName>
        <fullName evidence="7">O-antigen ligase family protein</fullName>
    </submittedName>
</protein>
<feature type="transmembrane region" description="Helical" evidence="5">
    <location>
        <begin position="208"/>
        <end position="224"/>
    </location>
</feature>
<keyword evidence="4 5" id="KW-0472">Membrane</keyword>
<evidence type="ECO:0000313" key="8">
    <source>
        <dbReference type="Proteomes" id="UP001164803"/>
    </source>
</evidence>
<dbReference type="GO" id="GO:0016874">
    <property type="term" value="F:ligase activity"/>
    <property type="evidence" value="ECO:0007669"/>
    <property type="project" value="UniProtKB-KW"/>
</dbReference>
<dbReference type="PANTHER" id="PTHR37422:SF13">
    <property type="entry name" value="LIPOPOLYSACCHARIDE BIOSYNTHESIS PROTEIN PA4999-RELATED"/>
    <property type="match status" value="1"/>
</dbReference>
<evidence type="ECO:0000256" key="3">
    <source>
        <dbReference type="ARBA" id="ARBA00022989"/>
    </source>
</evidence>
<keyword evidence="2 5" id="KW-0812">Transmembrane</keyword>
<dbReference type="PANTHER" id="PTHR37422">
    <property type="entry name" value="TEICHURONIC ACID BIOSYNTHESIS PROTEIN TUAE"/>
    <property type="match status" value="1"/>
</dbReference>
<feature type="transmembrane region" description="Helical" evidence="5">
    <location>
        <begin position="184"/>
        <end position="201"/>
    </location>
</feature>
<name>A0ABY6YY07_9BACL</name>
<dbReference type="RefSeq" id="WP_268042709.1">
    <property type="nucleotide sequence ID" value="NZ_CP104064.1"/>
</dbReference>
<organism evidence="7 8">
    <name type="scientific">Alicyclobacillus dauci</name>
    <dbReference type="NCBI Taxonomy" id="1475485"/>
    <lineage>
        <taxon>Bacteria</taxon>
        <taxon>Bacillati</taxon>
        <taxon>Bacillota</taxon>
        <taxon>Bacilli</taxon>
        <taxon>Bacillales</taxon>
        <taxon>Alicyclobacillaceae</taxon>
        <taxon>Alicyclobacillus</taxon>
    </lineage>
</organism>
<accession>A0ABY6YY07</accession>
<gene>
    <name evidence="7" type="ORF">NZD86_14190</name>
</gene>
<keyword evidence="3 5" id="KW-1133">Transmembrane helix</keyword>